<dbReference type="EMBL" id="QGKY02000246">
    <property type="protein sequence ID" value="KAF2584506.1"/>
    <property type="molecule type" value="Genomic_DNA"/>
</dbReference>
<reference evidence="1" key="1">
    <citation type="submission" date="2019-12" db="EMBL/GenBank/DDBJ databases">
        <title>Genome sequencing and annotation of Brassica cretica.</title>
        <authorList>
            <person name="Studholme D.J."/>
            <person name="Sarris P.F."/>
        </authorList>
    </citation>
    <scope>NUCLEOTIDE SEQUENCE</scope>
    <source>
        <strain evidence="1">PFS-102/07</strain>
        <tissue evidence="1">Leaf</tissue>
    </source>
</reference>
<accession>A0A8S9JST9</accession>
<protein>
    <submittedName>
        <fullName evidence="1">Uncharacterized protein</fullName>
    </submittedName>
</protein>
<proteinExistence type="predicted"/>
<evidence type="ECO:0000313" key="1">
    <source>
        <dbReference type="EMBL" id="KAF2584506.1"/>
    </source>
</evidence>
<organism evidence="1">
    <name type="scientific">Brassica cretica</name>
    <name type="common">Mustard</name>
    <dbReference type="NCBI Taxonomy" id="69181"/>
    <lineage>
        <taxon>Eukaryota</taxon>
        <taxon>Viridiplantae</taxon>
        <taxon>Streptophyta</taxon>
        <taxon>Embryophyta</taxon>
        <taxon>Tracheophyta</taxon>
        <taxon>Spermatophyta</taxon>
        <taxon>Magnoliopsida</taxon>
        <taxon>eudicotyledons</taxon>
        <taxon>Gunneridae</taxon>
        <taxon>Pentapetalae</taxon>
        <taxon>rosids</taxon>
        <taxon>malvids</taxon>
        <taxon>Brassicales</taxon>
        <taxon>Brassicaceae</taxon>
        <taxon>Brassiceae</taxon>
        <taxon>Brassica</taxon>
    </lineage>
</organism>
<comment type="caution">
    <text evidence="1">The sequence shown here is derived from an EMBL/GenBank/DDBJ whole genome shotgun (WGS) entry which is preliminary data.</text>
</comment>
<dbReference type="AlphaFoldDB" id="A0A8S9JST9"/>
<sequence length="284" mass="31007">MTVRRSLSDPCVLSAAGDFLLSLLLKSHAPFGRLFSLGRPVGSSCESKNLVSSSSSDEKLGRARITWTRRRLRGYFASAHASSSTCSSGSASSPALAFVSSNFRLKSKKFGRLSLILRSFDLELRRSRRLRTRGFSWGRTLLLSTRLALDLLMTARRSLPNPCVLSAACDFLLSLLLKSHAPLGLLLSLWIPAGCSCESQTLASSSLSDEKLDRVRITWTRLRLRGCSMSAHASSSSYSPGLSSSACVGRAPEASWPSFLWFCSNSWRCSALAWVARLVRCPSS</sequence>
<name>A0A8S9JST9_BRACR</name>
<gene>
    <name evidence="1" type="ORF">F2Q70_00036934</name>
</gene>